<feature type="domain" description="Bacteriophage tail tape measure N-terminal" evidence="2">
    <location>
        <begin position="156"/>
        <end position="242"/>
    </location>
</feature>
<evidence type="ECO:0000313" key="3">
    <source>
        <dbReference type="EMBL" id="AJD83172.1"/>
    </source>
</evidence>
<keyword evidence="1" id="KW-0175">Coiled coil</keyword>
<dbReference type="EMBL" id="KP162168">
    <property type="protein sequence ID" value="AJD83172.1"/>
    <property type="molecule type" value="Genomic_DNA"/>
</dbReference>
<sequence length="783" mass="82978">MTDERIDIEITDKVSTGPAKKLRDIASAATQADTALDRVKASLASVDGSALTRLANASARLTNAQAREVSATARLEQARSKMITATSRAAVEEQRLATEAARTEAAQQRAATATAQAEAAKARAEAASLRLAAAKRRETAATQAATAATRLNTAAQQANAASTGLASHQLGNMVHQVQDVGVSLASGQNPFVVMIQQGSQIASIYGPGTGLTKIMKGFGQAIFSIARQFAPVLAVVGAGAAVFGILTNEINKTTDVSVTMGDTMKATMQLIGEAIYDWIQPAVNAILPWFQRAYDFVIDATKIVVNGIIGGFKLVPVAVRTAVSIIPSIFEAGFEKAKAYVFWALHDMLAAVDSMVGSVAQAFNDVFGTELNTSPMMEQLTALNRMGNDAFVAGEAAANNAREAWAGFSAEAERILNTDYAGQAFDAIRQRSIELAQERIAAEEDEASATGGAAASLSRKMEILQEINKPLNDYIADTAALNELLREGLISIGQYNQALSELALVASLRDLDASLVGTPFADEAALEEIRMAEQERLNIVEMALQARIIAEEEAAARVVAIQRQAALDIQEIEAARNSMILTNASDTFGSLAEAAKGFAGEQSGIYKALFITSKAFAIADSIMKIQQGIANAMALPFPANLAAAATVAAQAASIVANIKAVQFADGGHVTGPGGPRDDKIPAWLSNGEFVVNAAATRQYRPLLEAINNNRAPNALMPRYAEGGRVQASSYSDQMPRIGGTQVNVNTTPQIRVYTRDPETRVEFTETQRDAATARRISRGQRNL</sequence>
<reference evidence="4" key="1">
    <citation type="submission" date="2014-11" db="EMBL/GenBank/DDBJ databases">
        <title>Complete genome sequence of Paracoccus marcusii phage vB_PmaS_IMEP1 isolated from the South China Sea.</title>
        <authorList>
            <person name="Xu Y."/>
            <person name="Zhang R."/>
            <person name="Jiao N."/>
        </authorList>
    </citation>
    <scope>NUCLEOTIDE SEQUENCE [LARGE SCALE GENOMIC DNA]</scope>
</reference>
<dbReference type="Pfam" id="PF06791">
    <property type="entry name" value="TMP_2"/>
    <property type="match status" value="1"/>
</dbReference>
<accession>A0A0B5A0F2</accession>
<dbReference type="RefSeq" id="YP_009126438.1">
    <property type="nucleotide sequence ID" value="NC_026608.1"/>
</dbReference>
<reference evidence="3 4" key="2">
    <citation type="journal article" date="2015" name="Stand. Genomic Sci.">
        <title>Complete genome sequence of Paracoccus marcusii phage vB_PmaS-R3 isolated from the South China Sea.</title>
        <authorList>
            <person name="Xu Y."/>
            <person name="Zhang R."/>
            <person name="Jiao N."/>
        </authorList>
    </citation>
    <scope>NUCLEOTIDE SEQUENCE [LARGE SCALE GENOMIC DNA]</scope>
</reference>
<dbReference type="InterPro" id="IPR009628">
    <property type="entry name" value="Phage_tape_measure_N"/>
</dbReference>
<dbReference type="Proteomes" id="UP000031732">
    <property type="component" value="Genome"/>
</dbReference>
<dbReference type="GeneID" id="23681332"/>
<feature type="coiled-coil region" evidence="1">
    <location>
        <begin position="61"/>
        <end position="137"/>
    </location>
</feature>
<protein>
    <submittedName>
        <fullName evidence="3">Tail tape-measure protein</fullName>
    </submittedName>
</protein>
<proteinExistence type="predicted"/>
<evidence type="ECO:0000259" key="2">
    <source>
        <dbReference type="Pfam" id="PF06791"/>
    </source>
</evidence>
<organism evidence="3 4">
    <name type="scientific">Paracoccus phage vB_PmaS-R3</name>
    <dbReference type="NCBI Taxonomy" id="2494563"/>
    <lineage>
        <taxon>Viruses</taxon>
        <taxon>Duplodnaviria</taxon>
        <taxon>Heunggongvirae</taxon>
        <taxon>Uroviricota</taxon>
        <taxon>Caudoviricetes</taxon>
        <taxon>Zhuquevirus</taxon>
        <taxon>Zhuquevirus R3</taxon>
    </lineage>
</organism>
<keyword evidence="4" id="KW-1185">Reference proteome</keyword>
<name>A0A0B5A0F2_9CAUD</name>
<evidence type="ECO:0000313" key="4">
    <source>
        <dbReference type="Proteomes" id="UP000031732"/>
    </source>
</evidence>
<evidence type="ECO:0000256" key="1">
    <source>
        <dbReference type="SAM" id="Coils"/>
    </source>
</evidence>
<dbReference type="KEGG" id="vg:23681332"/>